<dbReference type="Pfam" id="PF13531">
    <property type="entry name" value="SBP_bac_11"/>
    <property type="match status" value="1"/>
</dbReference>
<keyword evidence="2 4" id="KW-0479">Metal-binding</keyword>
<dbReference type="PROSITE" id="PS51257">
    <property type="entry name" value="PROKAR_LIPOPROTEIN"/>
    <property type="match status" value="1"/>
</dbReference>
<evidence type="ECO:0000256" key="2">
    <source>
        <dbReference type="ARBA" id="ARBA00022723"/>
    </source>
</evidence>
<dbReference type="EMBL" id="QEOP01000001">
    <property type="protein sequence ID" value="PVZ96068.1"/>
    <property type="molecule type" value="Genomic_DNA"/>
</dbReference>
<dbReference type="SUPFAM" id="SSF53850">
    <property type="entry name" value="Periplasmic binding protein-like II"/>
    <property type="match status" value="1"/>
</dbReference>
<dbReference type="GO" id="GO:0015689">
    <property type="term" value="P:molybdate ion transport"/>
    <property type="evidence" value="ECO:0007669"/>
    <property type="project" value="InterPro"/>
</dbReference>
<dbReference type="GO" id="GO:0030973">
    <property type="term" value="F:molybdate ion binding"/>
    <property type="evidence" value="ECO:0007669"/>
    <property type="project" value="TreeGrafter"/>
</dbReference>
<evidence type="ECO:0000256" key="5">
    <source>
        <dbReference type="SAM" id="SignalP"/>
    </source>
</evidence>
<comment type="similarity">
    <text evidence="1">Belongs to the bacterial solute-binding protein ModA family.</text>
</comment>
<dbReference type="PIRSF" id="PIRSF004846">
    <property type="entry name" value="ModA"/>
    <property type="match status" value="1"/>
</dbReference>
<comment type="caution">
    <text evidence="6">The sequence shown here is derived from an EMBL/GenBank/DDBJ whole genome shotgun (WGS) entry which is preliminary data.</text>
</comment>
<dbReference type="OrthoDB" id="9785015at2"/>
<organism evidence="6 7">
    <name type="scientific">Amnibacterium flavum</name>
    <dbReference type="NCBI Taxonomy" id="2173173"/>
    <lineage>
        <taxon>Bacteria</taxon>
        <taxon>Bacillati</taxon>
        <taxon>Actinomycetota</taxon>
        <taxon>Actinomycetes</taxon>
        <taxon>Micrococcales</taxon>
        <taxon>Microbacteriaceae</taxon>
        <taxon>Amnibacterium</taxon>
    </lineage>
</organism>
<sequence length="267" mass="26288">MRRSFSALAVIGAALVTLTGCSAPASTEETPAASPTASESTLSGTVTVFAAASLTDVFGQIADEFMAANPGTDIAFSFGGSSDLVSQLIEGAPADVFASADQNNMAKAVEGGVIAGEPELFASNTLSIVVPAGNPAGVEDFADLAGEGVRVVVCAPQVPCGAATEKVEAETGVALAPVSEEQSVTDVLAKVSSGEADAGLVYVTDVKRAGDAVEGIAFDASAAAVNLYPIAVTRGAADPETAAAFVAFVLGDTGQRLLAAAGFGAAP</sequence>
<feature type="binding site" evidence="4">
    <location>
        <position position="53"/>
    </location>
    <ligand>
        <name>molybdate</name>
        <dbReference type="ChEBI" id="CHEBI:36264"/>
    </ligand>
</feature>
<dbReference type="PANTHER" id="PTHR30632:SF0">
    <property type="entry name" value="SULFATE-BINDING PROTEIN"/>
    <property type="match status" value="1"/>
</dbReference>
<gene>
    <name evidence="6" type="primary">modA</name>
    <name evidence="6" type="ORF">DDQ50_06410</name>
</gene>
<proteinExistence type="inferred from homology"/>
<evidence type="ECO:0000256" key="3">
    <source>
        <dbReference type="ARBA" id="ARBA00022729"/>
    </source>
</evidence>
<feature type="chain" id="PRO_5016087055" evidence="5">
    <location>
        <begin position="26"/>
        <end position="267"/>
    </location>
</feature>
<feature type="binding site" evidence="4">
    <location>
        <position position="81"/>
    </location>
    <ligand>
        <name>molybdate</name>
        <dbReference type="ChEBI" id="CHEBI:36264"/>
    </ligand>
</feature>
<evidence type="ECO:0000313" key="6">
    <source>
        <dbReference type="EMBL" id="PVZ96068.1"/>
    </source>
</evidence>
<dbReference type="AlphaFoldDB" id="A0A2V1HU17"/>
<dbReference type="Gene3D" id="3.40.190.10">
    <property type="entry name" value="Periplasmic binding protein-like II"/>
    <property type="match status" value="2"/>
</dbReference>
<feature type="binding site" evidence="4">
    <location>
        <position position="184"/>
    </location>
    <ligand>
        <name>molybdate</name>
        <dbReference type="ChEBI" id="CHEBI:36264"/>
    </ligand>
</feature>
<evidence type="ECO:0000256" key="1">
    <source>
        <dbReference type="ARBA" id="ARBA00009175"/>
    </source>
</evidence>
<keyword evidence="4" id="KW-0500">Molybdenum</keyword>
<dbReference type="NCBIfam" id="TIGR01256">
    <property type="entry name" value="modA"/>
    <property type="match status" value="1"/>
</dbReference>
<feature type="signal peptide" evidence="5">
    <location>
        <begin position="1"/>
        <end position="25"/>
    </location>
</feature>
<keyword evidence="7" id="KW-1185">Reference proteome</keyword>
<protein>
    <submittedName>
        <fullName evidence="6">Molybdate ABC transporter substrate-binding protein</fullName>
    </submittedName>
</protein>
<evidence type="ECO:0000313" key="7">
    <source>
        <dbReference type="Proteomes" id="UP000244893"/>
    </source>
</evidence>
<dbReference type="InterPro" id="IPR050682">
    <property type="entry name" value="ModA/WtpA"/>
</dbReference>
<dbReference type="RefSeq" id="WP_116755802.1">
    <property type="nucleotide sequence ID" value="NZ_JBHUEX010000001.1"/>
</dbReference>
<name>A0A2V1HU17_9MICO</name>
<feature type="binding site" evidence="4">
    <location>
        <position position="202"/>
    </location>
    <ligand>
        <name>molybdate</name>
        <dbReference type="ChEBI" id="CHEBI:36264"/>
    </ligand>
</feature>
<dbReference type="InterPro" id="IPR005950">
    <property type="entry name" value="ModA"/>
</dbReference>
<dbReference type="PANTHER" id="PTHR30632">
    <property type="entry name" value="MOLYBDATE-BINDING PERIPLASMIC PROTEIN"/>
    <property type="match status" value="1"/>
</dbReference>
<accession>A0A2V1HU17</accession>
<evidence type="ECO:0000256" key="4">
    <source>
        <dbReference type="PIRSR" id="PIRSR004846-1"/>
    </source>
</evidence>
<keyword evidence="3 5" id="KW-0732">Signal</keyword>
<reference evidence="6 7" key="1">
    <citation type="submission" date="2018-05" db="EMBL/GenBank/DDBJ databases">
        <title>Amnibacterium sp. M8JJ-5, whole genome shotgun sequence.</title>
        <authorList>
            <person name="Tuo L."/>
        </authorList>
    </citation>
    <scope>NUCLEOTIDE SEQUENCE [LARGE SCALE GENOMIC DNA]</scope>
    <source>
        <strain evidence="6 7">M8JJ-5</strain>
    </source>
</reference>
<dbReference type="GO" id="GO:0046872">
    <property type="term" value="F:metal ion binding"/>
    <property type="evidence" value="ECO:0007669"/>
    <property type="project" value="UniProtKB-KW"/>
</dbReference>
<dbReference type="Proteomes" id="UP000244893">
    <property type="component" value="Unassembled WGS sequence"/>
</dbReference>